<accession>A0A0R2HZ96</accession>
<dbReference type="PANTHER" id="PTHR22683:SF1">
    <property type="entry name" value="TYPE VII SECRETION SYSTEM PROTEIN ESSC"/>
    <property type="match status" value="1"/>
</dbReference>
<feature type="domain" description="FtsK" evidence="6">
    <location>
        <begin position="657"/>
        <end position="851"/>
    </location>
</feature>
<feature type="binding site" evidence="4">
    <location>
        <begin position="677"/>
        <end position="684"/>
    </location>
    <ligand>
        <name>ATP</name>
        <dbReference type="ChEBI" id="CHEBI:30616"/>
    </ligand>
</feature>
<evidence type="ECO:0000313" key="7">
    <source>
        <dbReference type="EMBL" id="KRN54845.1"/>
    </source>
</evidence>
<dbReference type="Proteomes" id="UP000051658">
    <property type="component" value="Unassembled WGS sequence"/>
</dbReference>
<dbReference type="GeneID" id="89589421"/>
<organism evidence="7 8">
    <name type="scientific">Carnobacterium divergens DSM 20623</name>
    <dbReference type="NCBI Taxonomy" id="1449336"/>
    <lineage>
        <taxon>Bacteria</taxon>
        <taxon>Bacillati</taxon>
        <taxon>Bacillota</taxon>
        <taxon>Bacilli</taxon>
        <taxon>Lactobacillales</taxon>
        <taxon>Carnobacteriaceae</taxon>
        <taxon>Carnobacterium</taxon>
    </lineage>
</organism>
<dbReference type="NCBIfam" id="TIGR03928">
    <property type="entry name" value="T7_EssCb_Firm"/>
    <property type="match status" value="1"/>
</dbReference>
<keyword evidence="5" id="KW-1133">Transmembrane helix</keyword>
<keyword evidence="1" id="KW-0677">Repeat</keyword>
<evidence type="ECO:0000256" key="5">
    <source>
        <dbReference type="SAM" id="Phobius"/>
    </source>
</evidence>
<protein>
    <recommendedName>
        <fullName evidence="6">FtsK domain-containing protein</fullName>
    </recommendedName>
</protein>
<name>A0A0R2HZ96_CARDV</name>
<feature type="binding site" evidence="4">
    <location>
        <begin position="1020"/>
        <end position="1027"/>
    </location>
    <ligand>
        <name>ATP</name>
        <dbReference type="ChEBI" id="CHEBI:30616"/>
    </ligand>
</feature>
<evidence type="ECO:0000313" key="8">
    <source>
        <dbReference type="Proteomes" id="UP000051658"/>
    </source>
</evidence>
<dbReference type="PATRIC" id="fig|1449336.4.peg.2474"/>
<sequence>MSKEKVIIKTENEIHQLSLDQKLTYQIGNQVAFDVYVKDEGDEKLSLSFNAEKNSWELVNTQTNICLEIGKNKKQSVSLNNKTITVDWIADSTIIPYQLTKKSNWHISNDKTALVQLAMDQHEKILVTKGPYGWEVNPLNGEVYVNNKKQLKPAVLENGDFIYVAGAFLYFYDEELHIANGDKFTIHLPQLVQSSYDFYDEYPDYHRSPRIIYRDPEEKVTIGTPDAAPSKPSEQLLKTILPPLVMLSMTILMAIIQPRGLYVLVSAGTTVMTVIFSISSYIKSRKKYKVDMKDRVRIYEEYLTSKSKELHQVNQEQRTGKLYHYPDVETLSKMITQYNHRIYEKTPLHFDFLNYRLGLGKVKSSMEVSYSGSDGQKKLDDLEKEGFNLYQDHQRVDGVPITTELTLGPIGYIGPRPLVIEQLQLLVNQLAFAHSYHDLQFITIFPEEELAQWSWMRWLPHATLQDMNVRGFVYHQRSRDQVLNSLTQILKSRQNAKDEGGRDAESTIFTPHYVVLITDVKLILDHTIMEFFNEDPTALGCSIIFVQDVLSSLSENVKTVIDIRDRNTGVMVLENGDLKNTEFKLDHFPECFDKEQIPRTLAPLNHLQNLKNSIPEAVTFLEMYEVDRFEELNVLSRWASHSPHKSLAVPLGLRGKEDLVNLNLHEKAHGPHGLVAGTTGSGKSEIIQSYILSLAVNFHPYDVAFLLIDYKGGGMANLFRNLPHLLGSITNLDGAQSMRALISINAELKRRQRLFSENNVNHINQYQKLYKEGEVSDPMPHLFLISDEFAELKSEQPEFMKELVSTARIGRSLGIHLILATQKPSGVVNEQIWSNSKFKLALKVADKSDSMEMLKTPDAAEITLPGRAYLQVGNNEIYELFQSAWSGADYNPDKEDSQAEDLTIYAINDLGQYEILSEDLSGLENSDEMKTVPTELDAVIDGIHDLTVEEGIESLPRPWLPPLEERLYLPNLDAVDYKEFWAGEKGTLEPVVGIADIPSMQAQETFRLNLSKEGHLAAFSSPGYGKSTFLQMILMGLARKHNPARLHAYLMDFGTNGLLPLRGLPHIADTMNSDEDEKIGKFIRRMEAEIKLRKKMLSQYAVANMEMYEKASGNEEPSIVILVDGFEGFKGMKYEDVLEKIFTQIAREGAGIGIHLLITAGRQSSMRLNLQSNIKLQLAMKLIDDNEAKNIVGRTQLAIDDLPGRGLVKFDEPALFQAALPTLGEDTLDIIEAIREEAKEMDAYWTGERPEEIPIMPEVISFNDYIERKLVLERLKDKAKFPIGLEFEELAPYSLEKGFGSNKIIVSSNNQDQFNLMKTIANIIEIKNQGNMIHIFDNEQGSLSAYENKEYVGSYITDKEEIEDFFEGLNNEVNLRQKEYKRILAEEGLEKGKEMIAALPYHILMISNIGEFGSKLSKEAIVDIMNVFEKGNELGITFIISGTPANYGQNYDEFSKAVKALNSGYLLMKYGDQSILKATNLGYNTLKPLPNEVYVINNDQAEHFKMPTI</sequence>
<keyword evidence="8" id="KW-1185">Reference proteome</keyword>
<keyword evidence="3 4" id="KW-0067">ATP-binding</keyword>
<dbReference type="GO" id="GO:0003677">
    <property type="term" value="F:DNA binding"/>
    <property type="evidence" value="ECO:0007669"/>
    <property type="project" value="InterPro"/>
</dbReference>
<dbReference type="PANTHER" id="PTHR22683">
    <property type="entry name" value="SPORULATION PROTEIN RELATED"/>
    <property type="match status" value="1"/>
</dbReference>
<keyword evidence="5" id="KW-0472">Membrane</keyword>
<feature type="domain" description="FtsK" evidence="6">
    <location>
        <begin position="1003"/>
        <end position="1189"/>
    </location>
</feature>
<evidence type="ECO:0000256" key="1">
    <source>
        <dbReference type="ARBA" id="ARBA00022737"/>
    </source>
</evidence>
<dbReference type="Gene3D" id="3.40.50.300">
    <property type="entry name" value="P-loop containing nucleotide triphosphate hydrolases"/>
    <property type="match status" value="3"/>
</dbReference>
<dbReference type="Pfam" id="PF01580">
    <property type="entry name" value="FtsK_SpoIIIE"/>
    <property type="match status" value="2"/>
</dbReference>
<dbReference type="InterPro" id="IPR023839">
    <property type="entry name" value="Firmicutes_EssC_C"/>
</dbReference>
<comment type="caution">
    <text evidence="7">The sequence shown here is derived from an EMBL/GenBank/DDBJ whole genome shotgun (WGS) entry which is preliminary data.</text>
</comment>
<dbReference type="eggNOG" id="COG1674">
    <property type="taxonomic scope" value="Bacteria"/>
</dbReference>
<proteinExistence type="predicted"/>
<keyword evidence="5" id="KW-0812">Transmembrane</keyword>
<reference evidence="7 8" key="1">
    <citation type="journal article" date="2015" name="Genome Announc.">
        <title>Expanding the biotechnology potential of lactobacilli through comparative genomics of 213 strains and associated genera.</title>
        <authorList>
            <person name="Sun Z."/>
            <person name="Harris H.M."/>
            <person name="McCann A."/>
            <person name="Guo C."/>
            <person name="Argimon S."/>
            <person name="Zhang W."/>
            <person name="Yang X."/>
            <person name="Jeffery I.B."/>
            <person name="Cooney J.C."/>
            <person name="Kagawa T.F."/>
            <person name="Liu W."/>
            <person name="Song Y."/>
            <person name="Salvetti E."/>
            <person name="Wrobel A."/>
            <person name="Rasinkangas P."/>
            <person name="Parkhill J."/>
            <person name="Rea M.C."/>
            <person name="O'Sullivan O."/>
            <person name="Ritari J."/>
            <person name="Douillard F.P."/>
            <person name="Paul Ross R."/>
            <person name="Yang R."/>
            <person name="Briner A.E."/>
            <person name="Felis G.E."/>
            <person name="de Vos W.M."/>
            <person name="Barrangou R."/>
            <person name="Klaenhammer T.R."/>
            <person name="Caufield P.W."/>
            <person name="Cui Y."/>
            <person name="Zhang H."/>
            <person name="O'Toole P.W."/>
        </authorList>
    </citation>
    <scope>NUCLEOTIDE SEQUENCE [LARGE SCALE GENOMIC DNA]</scope>
    <source>
        <strain evidence="7 8">DSM 20623</strain>
    </source>
</reference>
<dbReference type="PROSITE" id="PS50901">
    <property type="entry name" value="FTSK"/>
    <property type="match status" value="2"/>
</dbReference>
<feature type="transmembrane region" description="Helical" evidence="5">
    <location>
        <begin position="262"/>
        <end position="282"/>
    </location>
</feature>
<evidence type="ECO:0000256" key="4">
    <source>
        <dbReference type="PROSITE-ProRule" id="PRU00289"/>
    </source>
</evidence>
<keyword evidence="2 4" id="KW-0547">Nucleotide-binding</keyword>
<evidence type="ECO:0000256" key="3">
    <source>
        <dbReference type="ARBA" id="ARBA00022840"/>
    </source>
</evidence>
<dbReference type="SUPFAM" id="SSF52540">
    <property type="entry name" value="P-loop containing nucleoside triphosphate hydrolases"/>
    <property type="match status" value="2"/>
</dbReference>
<dbReference type="InterPro" id="IPR050206">
    <property type="entry name" value="FtsK/SpoIIIE/SftA"/>
</dbReference>
<dbReference type="InterPro" id="IPR027417">
    <property type="entry name" value="P-loop_NTPase"/>
</dbReference>
<dbReference type="CDD" id="cd01127">
    <property type="entry name" value="TrwB_TraG_TraD_VirD4"/>
    <property type="match status" value="1"/>
</dbReference>
<dbReference type="InterPro" id="IPR002543">
    <property type="entry name" value="FtsK_dom"/>
</dbReference>
<evidence type="ECO:0000259" key="6">
    <source>
        <dbReference type="PROSITE" id="PS50901"/>
    </source>
</evidence>
<gene>
    <name evidence="7" type="ORF">IV74_GL002436</name>
</gene>
<dbReference type="GO" id="GO:0005524">
    <property type="term" value="F:ATP binding"/>
    <property type="evidence" value="ECO:0007669"/>
    <property type="project" value="UniProtKB-UniRule"/>
</dbReference>
<evidence type="ECO:0000256" key="2">
    <source>
        <dbReference type="ARBA" id="ARBA00022741"/>
    </source>
</evidence>
<dbReference type="EMBL" id="JQBS01000035">
    <property type="protein sequence ID" value="KRN54845.1"/>
    <property type="molecule type" value="Genomic_DNA"/>
</dbReference>
<dbReference type="RefSeq" id="WP_034568659.1">
    <property type="nucleotide sequence ID" value="NZ_JQBS01000035.1"/>
</dbReference>